<dbReference type="EMBL" id="FWXV01000008">
    <property type="protein sequence ID" value="SMD22478.1"/>
    <property type="molecule type" value="Genomic_DNA"/>
</dbReference>
<dbReference type="AlphaFoldDB" id="A0A1W2FLK5"/>
<evidence type="ECO:0000256" key="1">
    <source>
        <dbReference type="ARBA" id="ARBA00023002"/>
    </source>
</evidence>
<evidence type="ECO:0000313" key="3">
    <source>
        <dbReference type="EMBL" id="SMD22478.1"/>
    </source>
</evidence>
<dbReference type="NCBIfam" id="TIGR03620">
    <property type="entry name" value="F420_MSMEG_4141"/>
    <property type="match status" value="1"/>
</dbReference>
<protein>
    <submittedName>
        <fullName evidence="3">Probable F420-dependent oxidoreductase, MSMEG_4141 family</fullName>
    </submittedName>
</protein>
<dbReference type="InterPro" id="IPR050564">
    <property type="entry name" value="F420-G6PD/mer"/>
</dbReference>
<feature type="domain" description="Luciferase-like" evidence="2">
    <location>
        <begin position="17"/>
        <end position="99"/>
    </location>
</feature>
<reference evidence="3 4" key="1">
    <citation type="submission" date="2017-04" db="EMBL/GenBank/DDBJ databases">
        <authorList>
            <person name="Afonso C.L."/>
            <person name="Miller P.J."/>
            <person name="Scott M.A."/>
            <person name="Spackman E."/>
            <person name="Goraichik I."/>
            <person name="Dimitrov K.M."/>
            <person name="Suarez D.L."/>
            <person name="Swayne D.E."/>
        </authorList>
    </citation>
    <scope>NUCLEOTIDE SEQUENCE [LARGE SCALE GENOMIC DNA]</scope>
    <source>
        <strain evidence="3 4">DSM 43828</strain>
    </source>
</reference>
<dbReference type="OrthoDB" id="4760590at2"/>
<evidence type="ECO:0000313" key="4">
    <source>
        <dbReference type="Proteomes" id="UP000192674"/>
    </source>
</evidence>
<dbReference type="Proteomes" id="UP000192674">
    <property type="component" value="Unassembled WGS sequence"/>
</dbReference>
<dbReference type="PANTHER" id="PTHR43244:SF1">
    <property type="entry name" value="5,10-METHYLENETETRAHYDROMETHANOPTERIN REDUCTASE"/>
    <property type="match status" value="1"/>
</dbReference>
<dbReference type="PANTHER" id="PTHR43244">
    <property type="match status" value="1"/>
</dbReference>
<dbReference type="Pfam" id="PF00296">
    <property type="entry name" value="Bac_luciferase"/>
    <property type="match status" value="1"/>
</dbReference>
<dbReference type="InterPro" id="IPR036661">
    <property type="entry name" value="Luciferase-like_sf"/>
</dbReference>
<gene>
    <name evidence="3" type="ORF">SAMN05661093_07439</name>
</gene>
<sequence length="288" mass="31218">MMGRFGVWQPLRVTTPAMAAEVEGLGFSNLWVSGATSELAGVDELLEATESLVIGTSVLNIWHGGATVAAASYHRLAERFPGRFLLGIGAGHPEQNQEFQSPMASITQYLDELDAGGVPVDGRAIAALGPKMLALAAERAVGSIPYSVTPEYTRRARAALGSRRILAPEHKVVLDTDPVRARQTNRDYIEAMLNLRHYRNSLRRVGFTDEDVTGRGSDRLYDALVAHGDVNTVAGKLTEHLDAGADHVAIQVMTNDRTTIPGLPKDITVQVYDDRVFAVYKALADELL</sequence>
<keyword evidence="1" id="KW-0560">Oxidoreductase</keyword>
<dbReference type="GO" id="GO:0016705">
    <property type="term" value="F:oxidoreductase activity, acting on paired donors, with incorporation or reduction of molecular oxygen"/>
    <property type="evidence" value="ECO:0007669"/>
    <property type="project" value="InterPro"/>
</dbReference>
<accession>A0A1W2FLK5</accession>
<evidence type="ECO:0000259" key="2">
    <source>
        <dbReference type="Pfam" id="PF00296"/>
    </source>
</evidence>
<dbReference type="Gene3D" id="3.20.20.30">
    <property type="entry name" value="Luciferase-like domain"/>
    <property type="match status" value="2"/>
</dbReference>
<keyword evidence="4" id="KW-1185">Reference proteome</keyword>
<organism evidence="3 4">
    <name type="scientific">Kibdelosporangium aridum</name>
    <dbReference type="NCBI Taxonomy" id="2030"/>
    <lineage>
        <taxon>Bacteria</taxon>
        <taxon>Bacillati</taxon>
        <taxon>Actinomycetota</taxon>
        <taxon>Actinomycetes</taxon>
        <taxon>Pseudonocardiales</taxon>
        <taxon>Pseudonocardiaceae</taxon>
        <taxon>Kibdelosporangium</taxon>
    </lineage>
</organism>
<name>A0A1W2FLK5_KIBAR</name>
<dbReference type="InterPro" id="IPR011251">
    <property type="entry name" value="Luciferase-like_dom"/>
</dbReference>
<dbReference type="SUPFAM" id="SSF51679">
    <property type="entry name" value="Bacterial luciferase-like"/>
    <property type="match status" value="1"/>
</dbReference>
<dbReference type="RefSeq" id="WP_084431343.1">
    <property type="nucleotide sequence ID" value="NZ_FWXV01000008.1"/>
</dbReference>
<proteinExistence type="predicted"/>
<dbReference type="InterPro" id="IPR019922">
    <property type="entry name" value="Lucif-like_OxRdatse_MSMEG_4141"/>
</dbReference>